<sequence>MLLIRPVAMLMFTLLSQPLIAWAEEIIAPIKYQVTAPRGYFYGTVDGETAYKDWRRGTFDKEKMVEVKPDNLPSNLPEPVVIPYVKPKVNEVPVGKPKKPLLKGEDKIFVQIGKDEKKARCFILGQGCDALIEPEAVKDSVYFRPIEALQKQQAGTEPAKKRKVLQLE</sequence>
<organism evidence="2 3">
    <name type="scientific">Neptuniibacter caesariensis</name>
    <dbReference type="NCBI Taxonomy" id="207954"/>
    <lineage>
        <taxon>Bacteria</taxon>
        <taxon>Pseudomonadati</taxon>
        <taxon>Pseudomonadota</taxon>
        <taxon>Gammaproteobacteria</taxon>
        <taxon>Oceanospirillales</taxon>
        <taxon>Oceanospirillaceae</taxon>
        <taxon>Neptuniibacter</taxon>
    </lineage>
</organism>
<feature type="signal peptide" evidence="1">
    <location>
        <begin position="1"/>
        <end position="23"/>
    </location>
</feature>
<name>A0A2G6JRM3_NEPCE</name>
<reference evidence="2 3" key="1">
    <citation type="submission" date="2017-10" db="EMBL/GenBank/DDBJ databases">
        <title>Novel microbial diversity and functional potential in the marine mammal oral microbiome.</title>
        <authorList>
            <person name="Dudek N.K."/>
            <person name="Sun C.L."/>
            <person name="Burstein D."/>
            <person name="Kantor R.S."/>
            <person name="Aliaga Goltsman D.S."/>
            <person name="Bik E.M."/>
            <person name="Thomas B.C."/>
            <person name="Banfield J.F."/>
            <person name="Relman D.A."/>
        </authorList>
    </citation>
    <scope>NUCLEOTIDE SEQUENCE [LARGE SCALE GENOMIC DNA]</scope>
    <source>
        <strain evidence="2">DOLJORAL78_47_21</strain>
    </source>
</reference>
<accession>A0A2G6JRM3</accession>
<proteinExistence type="predicted"/>
<comment type="caution">
    <text evidence="2">The sequence shown here is derived from an EMBL/GenBank/DDBJ whole genome shotgun (WGS) entry which is preliminary data.</text>
</comment>
<dbReference type="STRING" id="207954.MED92_15665"/>
<evidence type="ECO:0000313" key="2">
    <source>
        <dbReference type="EMBL" id="PIE25282.1"/>
    </source>
</evidence>
<dbReference type="EMBL" id="PDSH01000009">
    <property type="protein sequence ID" value="PIE25282.1"/>
    <property type="molecule type" value="Genomic_DNA"/>
</dbReference>
<keyword evidence="1" id="KW-0732">Signal</keyword>
<evidence type="ECO:0000256" key="1">
    <source>
        <dbReference type="SAM" id="SignalP"/>
    </source>
</evidence>
<feature type="chain" id="PRO_5013680736" evidence="1">
    <location>
        <begin position="24"/>
        <end position="168"/>
    </location>
</feature>
<protein>
    <submittedName>
        <fullName evidence="2">Uncharacterized protein</fullName>
    </submittedName>
</protein>
<dbReference type="Proteomes" id="UP000243469">
    <property type="component" value="Unassembled WGS sequence"/>
</dbReference>
<evidence type="ECO:0000313" key="3">
    <source>
        <dbReference type="Proteomes" id="UP000243469"/>
    </source>
</evidence>
<dbReference type="AlphaFoldDB" id="A0A2G6JRM3"/>
<gene>
    <name evidence="2" type="ORF">CSA60_01065</name>
</gene>